<dbReference type="RefSeq" id="WP_034968025.1">
    <property type="nucleotide sequence ID" value="NZ_CP012542.1"/>
</dbReference>
<organism evidence="2 3">
    <name type="scientific">Campylobacter mucosalis CCUG 21559</name>
    <dbReference type="NCBI Taxonomy" id="1032067"/>
    <lineage>
        <taxon>Bacteria</taxon>
        <taxon>Pseudomonadati</taxon>
        <taxon>Campylobacterota</taxon>
        <taxon>Epsilonproteobacteria</taxon>
        <taxon>Campylobacterales</taxon>
        <taxon>Campylobacteraceae</taxon>
        <taxon>Campylobacter</taxon>
    </lineage>
</organism>
<dbReference type="Pfam" id="PF05016">
    <property type="entry name" value="ParE_toxin"/>
    <property type="match status" value="1"/>
</dbReference>
<dbReference type="AlphaFoldDB" id="A0A6G5QGK0"/>
<keyword evidence="1" id="KW-1277">Toxin-antitoxin system</keyword>
<gene>
    <name evidence="2" type="ORF">CMUC_0982</name>
</gene>
<dbReference type="InterPro" id="IPR007712">
    <property type="entry name" value="RelE/ParE_toxin"/>
</dbReference>
<evidence type="ECO:0000256" key="1">
    <source>
        <dbReference type="ARBA" id="ARBA00022649"/>
    </source>
</evidence>
<evidence type="ECO:0000313" key="3">
    <source>
        <dbReference type="Proteomes" id="UP000503264"/>
    </source>
</evidence>
<name>A0A6G5QGK0_9BACT</name>
<keyword evidence="3" id="KW-1185">Reference proteome</keyword>
<accession>A0A6G5QGK0</accession>
<proteinExistence type="predicted"/>
<dbReference type="Gene3D" id="3.30.2310.20">
    <property type="entry name" value="RelE-like"/>
    <property type="match status" value="1"/>
</dbReference>
<dbReference type="EMBL" id="CP012542">
    <property type="protein sequence ID" value="QCD44771.1"/>
    <property type="molecule type" value="Genomic_DNA"/>
</dbReference>
<evidence type="ECO:0000313" key="2">
    <source>
        <dbReference type="EMBL" id="QCD44771.1"/>
    </source>
</evidence>
<sequence length="93" mass="11136">MRIVFTENFDENLIQILDFISQDSIQRAVEFHSQLYDKIASIADMPYRFRKNKTMDKESIRDLIFKGYIVVFEISKDSIRILSIFKHNNPKNF</sequence>
<protein>
    <submittedName>
        <fullName evidence="2">Toxin-antitoxin system, toxin component, RelE/ParE family</fullName>
    </submittedName>
</protein>
<dbReference type="Proteomes" id="UP000503264">
    <property type="component" value="Chromosome"/>
</dbReference>
<dbReference type="InterPro" id="IPR035093">
    <property type="entry name" value="RelE/ParE_toxin_dom_sf"/>
</dbReference>
<reference evidence="2 3" key="1">
    <citation type="submission" date="2016-07" db="EMBL/GenBank/DDBJ databases">
        <title>Comparative genomics of the Campylobacter concisus group.</title>
        <authorList>
            <person name="Miller W.G."/>
            <person name="Yee E."/>
            <person name="Chapman M.H."/>
            <person name="Huynh S."/>
            <person name="Bono J.L."/>
            <person name="On S.L.W."/>
            <person name="StLeger J."/>
            <person name="Foster G."/>
            <person name="Parker C.T."/>
        </authorList>
    </citation>
    <scope>NUCLEOTIDE SEQUENCE [LARGE SCALE GENOMIC DNA]</scope>
    <source>
        <strain evidence="2 3">CCUG 21559</strain>
    </source>
</reference>